<dbReference type="AlphaFoldDB" id="A0A5K8AH28"/>
<keyword evidence="3" id="KW-1185">Reference proteome</keyword>
<sequence>MEKGISPEYLADDQTRHLTYLTWDFALFENEADAKILNKDLVCAACGHPITKVAEKIDIRGRHGYRFTNLGYPIQLGCYRTAPGCIGTGRVSNGYSWFRGYNWEIQLCNHCYTQVGWKYMTAGENFYALVFKMLREADPEEANAGEAE</sequence>
<evidence type="ECO:0000313" key="3">
    <source>
        <dbReference type="Proteomes" id="UP000422108"/>
    </source>
</evidence>
<protein>
    <recommendedName>
        <fullName evidence="1">CULT domain-containing protein</fullName>
    </recommendedName>
</protein>
<organism evidence="2 3">
    <name type="scientific">Desulfosarcina ovata subsp. ovata</name>
    <dbReference type="NCBI Taxonomy" id="2752305"/>
    <lineage>
        <taxon>Bacteria</taxon>
        <taxon>Pseudomonadati</taxon>
        <taxon>Thermodesulfobacteriota</taxon>
        <taxon>Desulfobacteria</taxon>
        <taxon>Desulfobacterales</taxon>
        <taxon>Desulfosarcinaceae</taxon>
        <taxon>Desulfosarcina</taxon>
    </lineage>
</organism>
<proteinExistence type="predicted"/>
<dbReference type="RefSeq" id="WP_155312658.1">
    <property type="nucleotide sequence ID" value="NZ_AP021879.1"/>
</dbReference>
<accession>A0A5K8AH28</accession>
<dbReference type="Proteomes" id="UP000422108">
    <property type="component" value="Chromosome"/>
</dbReference>
<dbReference type="EMBL" id="AP021879">
    <property type="protein sequence ID" value="BBO91809.1"/>
    <property type="molecule type" value="Genomic_DNA"/>
</dbReference>
<dbReference type="CDD" id="cd15777">
    <property type="entry name" value="CRBN_C_like"/>
    <property type="match status" value="1"/>
</dbReference>
<dbReference type="InterPro" id="IPR034750">
    <property type="entry name" value="CULT"/>
</dbReference>
<feature type="domain" description="CULT" evidence="1">
    <location>
        <begin position="38"/>
        <end position="138"/>
    </location>
</feature>
<evidence type="ECO:0000313" key="2">
    <source>
        <dbReference type="EMBL" id="BBO91809.1"/>
    </source>
</evidence>
<dbReference type="Gene3D" id="2.170.150.20">
    <property type="entry name" value="Peptide methionine sulfoxide reductase"/>
    <property type="match status" value="1"/>
</dbReference>
<reference evidence="2 3" key="1">
    <citation type="submission" date="2019-11" db="EMBL/GenBank/DDBJ databases">
        <title>Comparative genomics of hydrocarbon-degrading Desulfosarcina strains.</title>
        <authorList>
            <person name="Watanabe M."/>
            <person name="Kojima H."/>
            <person name="Fukui M."/>
        </authorList>
    </citation>
    <scope>NUCLEOTIDE SEQUENCE [LARGE SCALE GENOMIC DNA]</scope>
    <source>
        <strain evidence="3">oXyS1</strain>
    </source>
</reference>
<dbReference type="PROSITE" id="PS51788">
    <property type="entry name" value="CULT"/>
    <property type="match status" value="1"/>
</dbReference>
<name>A0A5K8AH28_9BACT</name>
<gene>
    <name evidence="2" type="ORF">DSCOOX_49890</name>
</gene>
<evidence type="ECO:0000259" key="1">
    <source>
        <dbReference type="PROSITE" id="PS51788"/>
    </source>
</evidence>